<proteinExistence type="predicted"/>
<dbReference type="EMBL" id="MU128966">
    <property type="protein sequence ID" value="KAF9513951.1"/>
    <property type="molecule type" value="Genomic_DNA"/>
</dbReference>
<evidence type="ECO:0000313" key="2">
    <source>
        <dbReference type="EMBL" id="KAF9513951.1"/>
    </source>
</evidence>
<evidence type="ECO:0000256" key="1">
    <source>
        <dbReference type="SAM" id="MobiDB-lite"/>
    </source>
</evidence>
<gene>
    <name evidence="2" type="ORF">BS47DRAFT_1362043</name>
</gene>
<keyword evidence="3" id="KW-1185">Reference proteome</keyword>
<protein>
    <submittedName>
        <fullName evidence="2">Uncharacterized protein</fullName>
    </submittedName>
</protein>
<name>A0A9P6DT60_9AGAM</name>
<dbReference type="Proteomes" id="UP000886523">
    <property type="component" value="Unassembled WGS sequence"/>
</dbReference>
<dbReference type="OrthoDB" id="74314at2759"/>
<evidence type="ECO:0000313" key="3">
    <source>
        <dbReference type="Proteomes" id="UP000886523"/>
    </source>
</evidence>
<feature type="region of interest" description="Disordered" evidence="1">
    <location>
        <begin position="422"/>
        <end position="443"/>
    </location>
</feature>
<comment type="caution">
    <text evidence="2">The sequence shown here is derived from an EMBL/GenBank/DDBJ whole genome shotgun (WGS) entry which is preliminary data.</text>
</comment>
<dbReference type="AlphaFoldDB" id="A0A9P6DT60"/>
<sequence length="515" mass="58537">MELPVDVEANFTGICEPPISTAIPYGFHQRDDRKWTPNGVCVLCLKWAAPSAFDPDEILRHGKACVFGGEGRANEIWRDIQLVSSSTSLDVVKVEDGYGCSPMQGSIAGLWKEESVWGGHFREEVGKDIFHWLVKNPRYWKPRRCSRWFDGWMTADVRHNWANIGSNLLANDIKHTLDNSGLQVFKMASGWVLEEIDNGDSAWWERFRDHISGNQTIDGVRYQVVDRILQPGGPWRQCFGEKIPFPRRISKKKPLDIACPGSPGYPTLLVSFIPRRSVGRVRIFEVGYWRSFHFSGEVLWFRWPLDSYNKRVLESRPNVRNRIDILWACWNLMRLEVVWARPGEVAEFACCSLCALITITDALFVRHPYSALRKENLDGWVSIPPAHLKGCRWADGRQRVGASAWYSLGASAFSLLKSRRAGGVQPSGGSDGDNNNDEDTRISEDGRCTAASNDALLIMRDPLALQLRTADFQRYSNRAGPTLWLAKRIKEVLLWREGWKYTATFISAYAAILQN</sequence>
<accession>A0A9P6DT60</accession>
<reference evidence="2" key="1">
    <citation type="journal article" date="2020" name="Nat. Commun.">
        <title>Large-scale genome sequencing of mycorrhizal fungi provides insights into the early evolution of symbiotic traits.</title>
        <authorList>
            <person name="Miyauchi S."/>
            <person name="Kiss E."/>
            <person name="Kuo A."/>
            <person name="Drula E."/>
            <person name="Kohler A."/>
            <person name="Sanchez-Garcia M."/>
            <person name="Morin E."/>
            <person name="Andreopoulos B."/>
            <person name="Barry K.W."/>
            <person name="Bonito G."/>
            <person name="Buee M."/>
            <person name="Carver A."/>
            <person name="Chen C."/>
            <person name="Cichocki N."/>
            <person name="Clum A."/>
            <person name="Culley D."/>
            <person name="Crous P.W."/>
            <person name="Fauchery L."/>
            <person name="Girlanda M."/>
            <person name="Hayes R.D."/>
            <person name="Keri Z."/>
            <person name="LaButti K."/>
            <person name="Lipzen A."/>
            <person name="Lombard V."/>
            <person name="Magnuson J."/>
            <person name="Maillard F."/>
            <person name="Murat C."/>
            <person name="Nolan M."/>
            <person name="Ohm R.A."/>
            <person name="Pangilinan J."/>
            <person name="Pereira M.F."/>
            <person name="Perotto S."/>
            <person name="Peter M."/>
            <person name="Pfister S."/>
            <person name="Riley R."/>
            <person name="Sitrit Y."/>
            <person name="Stielow J.B."/>
            <person name="Szollosi G."/>
            <person name="Zifcakova L."/>
            <person name="Stursova M."/>
            <person name="Spatafora J.W."/>
            <person name="Tedersoo L."/>
            <person name="Vaario L.M."/>
            <person name="Yamada A."/>
            <person name="Yan M."/>
            <person name="Wang P."/>
            <person name="Xu J."/>
            <person name="Bruns T."/>
            <person name="Baldrian P."/>
            <person name="Vilgalys R."/>
            <person name="Dunand C."/>
            <person name="Henrissat B."/>
            <person name="Grigoriev I.V."/>
            <person name="Hibbett D."/>
            <person name="Nagy L.G."/>
            <person name="Martin F.M."/>
        </authorList>
    </citation>
    <scope>NUCLEOTIDE SEQUENCE</scope>
    <source>
        <strain evidence="2">UP504</strain>
    </source>
</reference>
<organism evidence="2 3">
    <name type="scientific">Hydnum rufescens UP504</name>
    <dbReference type="NCBI Taxonomy" id="1448309"/>
    <lineage>
        <taxon>Eukaryota</taxon>
        <taxon>Fungi</taxon>
        <taxon>Dikarya</taxon>
        <taxon>Basidiomycota</taxon>
        <taxon>Agaricomycotina</taxon>
        <taxon>Agaricomycetes</taxon>
        <taxon>Cantharellales</taxon>
        <taxon>Hydnaceae</taxon>
        <taxon>Hydnum</taxon>
    </lineage>
</organism>